<evidence type="ECO:0000313" key="3">
    <source>
        <dbReference type="Proteomes" id="UP000830671"/>
    </source>
</evidence>
<dbReference type="Proteomes" id="UP000830671">
    <property type="component" value="Chromosome 10"/>
</dbReference>
<dbReference type="RefSeq" id="XP_049137412.1">
    <property type="nucleotide sequence ID" value="XM_049296188.1"/>
</dbReference>
<feature type="chain" id="PRO_5040385214" evidence="1">
    <location>
        <begin position="23"/>
        <end position="77"/>
    </location>
</feature>
<keyword evidence="3" id="KW-1185">Reference proteome</keyword>
<dbReference type="AlphaFoldDB" id="A0A9Q8SFX2"/>
<accession>A0A9Q8SFX2</accession>
<dbReference type="GeneID" id="73351198"/>
<dbReference type="EMBL" id="CP019472">
    <property type="protein sequence ID" value="UQC75767.1"/>
    <property type="molecule type" value="Genomic_DNA"/>
</dbReference>
<evidence type="ECO:0000256" key="1">
    <source>
        <dbReference type="SAM" id="SignalP"/>
    </source>
</evidence>
<name>A0A9Q8SFX2_9PEZI</name>
<protein>
    <submittedName>
        <fullName evidence="2">Uncharacterized protein</fullName>
    </submittedName>
</protein>
<reference evidence="2" key="1">
    <citation type="journal article" date="2021" name="Mol. Plant Microbe Interact.">
        <title>Complete Genome Sequence of the Plant-Pathogenic Fungus Colletotrichum lupini.</title>
        <authorList>
            <person name="Baroncelli R."/>
            <person name="Pensec F."/>
            <person name="Da Lio D."/>
            <person name="Boufleur T."/>
            <person name="Vicente I."/>
            <person name="Sarrocco S."/>
            <person name="Picot A."/>
            <person name="Baraldi E."/>
            <person name="Sukno S."/>
            <person name="Thon M."/>
            <person name="Le Floch G."/>
        </authorList>
    </citation>
    <scope>NUCLEOTIDE SEQUENCE</scope>
    <source>
        <strain evidence="2">IMI 504893</strain>
    </source>
</reference>
<organism evidence="2 3">
    <name type="scientific">Colletotrichum lupini</name>
    <dbReference type="NCBI Taxonomy" id="145971"/>
    <lineage>
        <taxon>Eukaryota</taxon>
        <taxon>Fungi</taxon>
        <taxon>Dikarya</taxon>
        <taxon>Ascomycota</taxon>
        <taxon>Pezizomycotina</taxon>
        <taxon>Sordariomycetes</taxon>
        <taxon>Hypocreomycetidae</taxon>
        <taxon>Glomerellales</taxon>
        <taxon>Glomerellaceae</taxon>
        <taxon>Colletotrichum</taxon>
        <taxon>Colletotrichum acutatum species complex</taxon>
    </lineage>
</organism>
<dbReference type="KEGG" id="clup:CLUP02_17275"/>
<evidence type="ECO:0000313" key="2">
    <source>
        <dbReference type="EMBL" id="UQC75767.1"/>
    </source>
</evidence>
<feature type="signal peptide" evidence="1">
    <location>
        <begin position="1"/>
        <end position="22"/>
    </location>
</feature>
<gene>
    <name evidence="2" type="ORF">CLUP02_17275</name>
</gene>
<proteinExistence type="predicted"/>
<keyword evidence="1" id="KW-0732">Signal</keyword>
<sequence length="77" mass="8756">MHSTHGHLIILLMSNSTARCLCRKVKIEKLLVYPPIFMSKKFEIAMLFAGASRFEQMPINFWCGATQGQPFPDRTGL</sequence>